<evidence type="ECO:0000259" key="3">
    <source>
        <dbReference type="Pfam" id="PF16656"/>
    </source>
</evidence>
<sequence length="520" mass="56001">MEISRPCWPAMLDHIEQCLKRVGPGTADVHPKRRDAVESSNTAPPLPACTPTPEACATAQTARRITPFPFLDAMESNQSAQFHLHAHAAPLYLPIWSMHTLSDRRLRCAASLLVSTVFAATATGAAAEYVRPPARAYHPHGAHGARRPSSAGTYIMFTVNAGCRGSPTNKHAQSRVEYGKASRNYTASATGEHTSYRYFLYTSGKIHHVKIGPLEPSTVYYYRCGMARKEFTLRTPPATLPIELAVVGDLGRPSGRPSTLVHVSKTDYDMLLVPGDLSYADTQQPLATRAEAMDGHAGQPRGRGFAAATGAGSPPPFAAYGARWPAPHEESGSASNLYYSFDAAGAAVHVGDAGLVRPPFDASSDQYRWLARDLAAVDRARHAVASWRCSTRRGGGEAMRVAMERLLFEARVDVVSPATSMPTTLCESLLPCLTRPSVDRSPTSSSIMEDSLAVSFPARVYNNEANPEASFGTAAEGGERDHGALGVAPQRRRGIRQPGRNGACWHQGDPAAVDSWNDEL</sequence>
<accession>A0A835KSY5</accession>
<feature type="region of interest" description="Disordered" evidence="2">
    <location>
        <begin position="26"/>
        <end position="52"/>
    </location>
</feature>
<dbReference type="Gene3D" id="2.60.40.380">
    <property type="entry name" value="Purple acid phosphatase-like, N-terminal"/>
    <property type="match status" value="1"/>
</dbReference>
<dbReference type="SUPFAM" id="SSF49363">
    <property type="entry name" value="Purple acid phosphatase, N-terminal domain"/>
    <property type="match status" value="1"/>
</dbReference>
<keyword evidence="5" id="KW-1185">Reference proteome</keyword>
<comment type="caution">
    <text evidence="4">The sequence shown here is derived from an EMBL/GenBank/DDBJ whole genome shotgun (WGS) entry which is preliminary data.</text>
</comment>
<dbReference type="GO" id="GO:0046872">
    <property type="term" value="F:metal ion binding"/>
    <property type="evidence" value="ECO:0007669"/>
    <property type="project" value="InterPro"/>
</dbReference>
<dbReference type="AlphaFoldDB" id="A0A835KSY5"/>
<dbReference type="PANTHER" id="PTHR22953:SF7">
    <property type="entry name" value="PURPLE ACID PHOSPHATASE 22"/>
    <property type="match status" value="1"/>
</dbReference>
<dbReference type="EMBL" id="JACEFO010000364">
    <property type="protein sequence ID" value="KAF8772757.1"/>
    <property type="molecule type" value="Genomic_DNA"/>
</dbReference>
<feature type="domain" description="Purple acid phosphatase N-terminal" evidence="3">
    <location>
        <begin position="169"/>
        <end position="228"/>
    </location>
</feature>
<dbReference type="InterPro" id="IPR039331">
    <property type="entry name" value="PAPs-like"/>
</dbReference>
<gene>
    <name evidence="4" type="ORF">HU200_005421</name>
</gene>
<evidence type="ECO:0000313" key="5">
    <source>
        <dbReference type="Proteomes" id="UP000636709"/>
    </source>
</evidence>
<protein>
    <recommendedName>
        <fullName evidence="3">Purple acid phosphatase N-terminal domain-containing protein</fullName>
    </recommendedName>
</protein>
<feature type="region of interest" description="Disordered" evidence="2">
    <location>
        <begin position="469"/>
        <end position="520"/>
    </location>
</feature>
<dbReference type="Gene3D" id="3.60.21.10">
    <property type="match status" value="1"/>
</dbReference>
<dbReference type="InterPro" id="IPR015914">
    <property type="entry name" value="PAPs_N"/>
</dbReference>
<name>A0A835KSY5_9POAL</name>
<evidence type="ECO:0000313" key="4">
    <source>
        <dbReference type="EMBL" id="KAF8772757.1"/>
    </source>
</evidence>
<keyword evidence="1" id="KW-0732">Signal</keyword>
<evidence type="ECO:0000256" key="2">
    <source>
        <dbReference type="SAM" id="MobiDB-lite"/>
    </source>
</evidence>
<proteinExistence type="predicted"/>
<dbReference type="SUPFAM" id="SSF56300">
    <property type="entry name" value="Metallo-dependent phosphatases"/>
    <property type="match status" value="1"/>
</dbReference>
<reference evidence="4" key="1">
    <citation type="submission" date="2020-07" db="EMBL/GenBank/DDBJ databases">
        <title>Genome sequence and genetic diversity analysis of an under-domesticated orphan crop, white fonio (Digitaria exilis).</title>
        <authorList>
            <person name="Bennetzen J.L."/>
            <person name="Chen S."/>
            <person name="Ma X."/>
            <person name="Wang X."/>
            <person name="Yssel A.E.J."/>
            <person name="Chaluvadi S.R."/>
            <person name="Johnson M."/>
            <person name="Gangashetty P."/>
            <person name="Hamidou F."/>
            <person name="Sanogo M.D."/>
            <person name="Zwaenepoel A."/>
            <person name="Wallace J."/>
            <person name="Van De Peer Y."/>
            <person name="Van Deynze A."/>
        </authorList>
    </citation>
    <scope>NUCLEOTIDE SEQUENCE</scope>
    <source>
        <tissue evidence="4">Leaves</tissue>
    </source>
</reference>
<organism evidence="4 5">
    <name type="scientific">Digitaria exilis</name>
    <dbReference type="NCBI Taxonomy" id="1010633"/>
    <lineage>
        <taxon>Eukaryota</taxon>
        <taxon>Viridiplantae</taxon>
        <taxon>Streptophyta</taxon>
        <taxon>Embryophyta</taxon>
        <taxon>Tracheophyta</taxon>
        <taxon>Spermatophyta</taxon>
        <taxon>Magnoliopsida</taxon>
        <taxon>Liliopsida</taxon>
        <taxon>Poales</taxon>
        <taxon>Poaceae</taxon>
        <taxon>PACMAD clade</taxon>
        <taxon>Panicoideae</taxon>
        <taxon>Panicodae</taxon>
        <taxon>Paniceae</taxon>
        <taxon>Anthephorinae</taxon>
        <taxon>Digitaria</taxon>
    </lineage>
</organism>
<dbReference type="OrthoDB" id="45007at2759"/>
<dbReference type="InterPro" id="IPR008963">
    <property type="entry name" value="Purple_acid_Pase-like_N"/>
</dbReference>
<dbReference type="InterPro" id="IPR029052">
    <property type="entry name" value="Metallo-depent_PP-like"/>
</dbReference>
<dbReference type="GO" id="GO:0003993">
    <property type="term" value="F:acid phosphatase activity"/>
    <property type="evidence" value="ECO:0007669"/>
    <property type="project" value="InterPro"/>
</dbReference>
<dbReference type="Proteomes" id="UP000636709">
    <property type="component" value="Unassembled WGS sequence"/>
</dbReference>
<evidence type="ECO:0000256" key="1">
    <source>
        <dbReference type="ARBA" id="ARBA00022729"/>
    </source>
</evidence>
<dbReference type="PANTHER" id="PTHR22953">
    <property type="entry name" value="ACID PHOSPHATASE RELATED"/>
    <property type="match status" value="1"/>
</dbReference>
<dbReference type="Pfam" id="PF16656">
    <property type="entry name" value="Pur_ac_phosph_N"/>
    <property type="match status" value="1"/>
</dbReference>